<dbReference type="AlphaFoldDB" id="A0AAE0G309"/>
<feature type="compositionally biased region" description="Basic and acidic residues" evidence="1">
    <location>
        <begin position="730"/>
        <end position="740"/>
    </location>
</feature>
<feature type="compositionally biased region" description="Basic and acidic residues" evidence="1">
    <location>
        <begin position="622"/>
        <end position="635"/>
    </location>
</feature>
<feature type="compositionally biased region" description="Polar residues" evidence="1">
    <location>
        <begin position="178"/>
        <end position="195"/>
    </location>
</feature>
<feature type="region of interest" description="Disordered" evidence="1">
    <location>
        <begin position="135"/>
        <end position="221"/>
    </location>
</feature>
<feature type="region of interest" description="Disordered" evidence="1">
    <location>
        <begin position="262"/>
        <end position="313"/>
    </location>
</feature>
<feature type="compositionally biased region" description="Basic and acidic residues" evidence="1">
    <location>
        <begin position="704"/>
        <end position="723"/>
    </location>
</feature>
<feature type="region of interest" description="Disordered" evidence="1">
    <location>
        <begin position="1"/>
        <end position="65"/>
    </location>
</feature>
<reference evidence="2 3" key="1">
    <citation type="journal article" date="2015" name="Genome Biol. Evol.">
        <title>Comparative Genomics of a Bacterivorous Green Alga Reveals Evolutionary Causalities and Consequences of Phago-Mixotrophic Mode of Nutrition.</title>
        <authorList>
            <person name="Burns J.A."/>
            <person name="Paasch A."/>
            <person name="Narechania A."/>
            <person name="Kim E."/>
        </authorList>
    </citation>
    <scope>NUCLEOTIDE SEQUENCE [LARGE SCALE GENOMIC DNA]</scope>
    <source>
        <strain evidence="2 3">PLY_AMNH</strain>
    </source>
</reference>
<feature type="compositionally biased region" description="Polar residues" evidence="1">
    <location>
        <begin position="662"/>
        <end position="672"/>
    </location>
</feature>
<feature type="compositionally biased region" description="Gly residues" evidence="1">
    <location>
        <begin position="559"/>
        <end position="571"/>
    </location>
</feature>
<feature type="compositionally biased region" description="Polar residues" evidence="1">
    <location>
        <begin position="443"/>
        <end position="453"/>
    </location>
</feature>
<feature type="compositionally biased region" description="Pro residues" evidence="1">
    <location>
        <begin position="1"/>
        <end position="10"/>
    </location>
</feature>
<gene>
    <name evidence="2" type="ORF">CYMTET_21207</name>
</gene>
<name>A0AAE0G309_9CHLO</name>
<sequence length="740" mass="79082">MWKPAPPRPESPQKRAKTPGKTERSSSEKKPRPKLKPKEPVLDGNVSSEVVREAKTRHTSPTAKSAFRPFRARNFFMQLQHSEEALMRVSRHARILKMRTWLIRILLKWSQLAARSGHGDSAHLWLKRRERMRERGLERRRERRESVFVNGPSSSPEGLSPSLDPSARQGAMSDRGSGPNSPSTPSRQQAGTSPSPLRGRHTPTKAEPSPNPSTASIAPQVVSSHTRILAVKVTYNMDEGSQELSSPGKKMSKEEIHCLVERLTTAGPKSPGKRPSAPWARLAKSPSKETALSSNSLPADATPGTYLRTKDMPPRDMKMTVAEEAEVYSRTLDDKPGGIEAILDRVNYTPLEMKRLPPDSPTSAKSMRLIGNPPLPIESLSPTTRKAMLRAQQCSTPISPGTPGFGRCFENGSTGNADAAEDLSSAERQHDIDSSKSSPPSQLPQTLARSPSAPSIVEVGSAEERFFPTPNAKDTQKRHVSSRVVQEAVEELLANPMVARAALQTTAQPFPTTPPVVEMTPSAAANGPGGPPMPEVAAVQEVIPAPGVQNTLRNDKDGGGSADNGAVGEGASGAAASIEDGSREHRARVELSGPAAPDAAAGGGNDSVGDGAGSDSRAAADSGKEESSCEHRAPHDLCASVVPGADAAMSDTEGTKFVQSEEGMSTEASATDEQPKDSTADLPKMGAPSEESQPQEQPGISTAKDAKTELRERLRQEVAERLANKQSNKAPERKGGGKLW</sequence>
<feature type="compositionally biased region" description="Gly residues" evidence="1">
    <location>
        <begin position="601"/>
        <end position="612"/>
    </location>
</feature>
<evidence type="ECO:0000256" key="1">
    <source>
        <dbReference type="SAM" id="MobiDB-lite"/>
    </source>
</evidence>
<feature type="compositionally biased region" description="Basic and acidic residues" evidence="1">
    <location>
        <begin position="580"/>
        <end position="589"/>
    </location>
</feature>
<feature type="compositionally biased region" description="Polar residues" evidence="1">
    <location>
        <begin position="690"/>
        <end position="700"/>
    </location>
</feature>
<feature type="compositionally biased region" description="Basic and acidic residues" evidence="1">
    <location>
        <begin position="425"/>
        <end position="434"/>
    </location>
</feature>
<accession>A0AAE0G309</accession>
<proteinExistence type="predicted"/>
<dbReference type="EMBL" id="LGRX02010414">
    <property type="protein sequence ID" value="KAK3270398.1"/>
    <property type="molecule type" value="Genomic_DNA"/>
</dbReference>
<feature type="region of interest" description="Disordered" evidence="1">
    <location>
        <begin position="509"/>
        <end position="740"/>
    </location>
</feature>
<organism evidence="2 3">
    <name type="scientific">Cymbomonas tetramitiformis</name>
    <dbReference type="NCBI Taxonomy" id="36881"/>
    <lineage>
        <taxon>Eukaryota</taxon>
        <taxon>Viridiplantae</taxon>
        <taxon>Chlorophyta</taxon>
        <taxon>Pyramimonadophyceae</taxon>
        <taxon>Pyramimonadales</taxon>
        <taxon>Pyramimonadaceae</taxon>
        <taxon>Cymbomonas</taxon>
    </lineage>
</organism>
<comment type="caution">
    <text evidence="2">The sequence shown here is derived from an EMBL/GenBank/DDBJ whole genome shotgun (WGS) entry which is preliminary data.</text>
</comment>
<feature type="region of interest" description="Disordered" evidence="1">
    <location>
        <begin position="353"/>
        <end position="380"/>
    </location>
</feature>
<feature type="compositionally biased region" description="Polar residues" evidence="1">
    <location>
        <begin position="288"/>
        <end position="297"/>
    </location>
</feature>
<feature type="compositionally biased region" description="Polar residues" evidence="1">
    <location>
        <begin position="212"/>
        <end position="221"/>
    </location>
</feature>
<protein>
    <submittedName>
        <fullName evidence="2">Uncharacterized protein</fullName>
    </submittedName>
</protein>
<feature type="region of interest" description="Disordered" evidence="1">
    <location>
        <begin position="396"/>
        <end position="456"/>
    </location>
</feature>
<evidence type="ECO:0000313" key="3">
    <source>
        <dbReference type="Proteomes" id="UP001190700"/>
    </source>
</evidence>
<feature type="compositionally biased region" description="Low complexity" evidence="1">
    <location>
        <begin position="151"/>
        <end position="166"/>
    </location>
</feature>
<keyword evidence="3" id="KW-1185">Reference proteome</keyword>
<evidence type="ECO:0000313" key="2">
    <source>
        <dbReference type="EMBL" id="KAK3270398.1"/>
    </source>
</evidence>
<dbReference type="Proteomes" id="UP001190700">
    <property type="component" value="Unassembled WGS sequence"/>
</dbReference>
<feature type="compositionally biased region" description="Basic and acidic residues" evidence="1">
    <location>
        <begin position="135"/>
        <end position="146"/>
    </location>
</feature>
<feature type="compositionally biased region" description="Basic and acidic residues" evidence="1">
    <location>
        <begin position="20"/>
        <end position="41"/>
    </location>
</feature>